<evidence type="ECO:0000313" key="3">
    <source>
        <dbReference type="Proteomes" id="UP000005627"/>
    </source>
</evidence>
<dbReference type="InParanoid" id="G8ZNK7"/>
<gene>
    <name evidence="2" type="primary">TDEL0B00720</name>
    <name evidence="2" type="ORF">TDEL_0B00720</name>
</gene>
<dbReference type="Pfam" id="PF10680">
    <property type="entry name" value="RRN9"/>
    <property type="match status" value="1"/>
</dbReference>
<dbReference type="RefSeq" id="XP_003679412.1">
    <property type="nucleotide sequence ID" value="XM_003679364.1"/>
</dbReference>
<dbReference type="FunCoup" id="G8ZNK7">
    <property type="interactions" value="122"/>
</dbReference>
<dbReference type="OrthoDB" id="4068335at2759"/>
<dbReference type="GO" id="GO:0042790">
    <property type="term" value="P:nucleolar large rRNA transcription by RNA polymerase I"/>
    <property type="evidence" value="ECO:0007669"/>
    <property type="project" value="EnsemblFungi"/>
</dbReference>
<dbReference type="GO" id="GO:0001181">
    <property type="term" value="F:RNA polymerase I general transcription initiation factor activity"/>
    <property type="evidence" value="ECO:0007669"/>
    <property type="project" value="EnsemblFungi"/>
</dbReference>
<evidence type="ECO:0000259" key="1">
    <source>
        <dbReference type="Pfam" id="PF10680"/>
    </source>
</evidence>
<dbReference type="KEGG" id="tdl:TDEL_0B00720"/>
<dbReference type="GeneID" id="11503411"/>
<dbReference type="GO" id="GO:0045943">
    <property type="term" value="P:positive regulation of transcription by RNA polymerase I"/>
    <property type="evidence" value="ECO:0007669"/>
    <property type="project" value="EnsemblFungi"/>
</dbReference>
<proteinExistence type="predicted"/>
<accession>G8ZNK7</accession>
<sequence length="357" mass="40678">MSDNDSYDGRSRKELAADREVIKTANELLNSLEQSHRSDLTLHLYSSYLLKTLLYRANDRRHPLEVDQFVKTQIRDNWTSWPDPKTVVNPQTDTLYEDSFNGGKQENGVDPGEISPRALARSTNMLNVELDSHWQHCLAQSSATSGLALDVDKMAIPSHLTDHILGKLDHLFSGLHNKVAAKNKIDIQQGQSSQTLTVSQMQHETVKANKRVEFTYHDIIARGCEMGEDMVEIYMKSLELFNDIPSTFDKSQFKLPKSCLKHQRPVSLGKSGLEVVMRSKEQYLELGKLLKDKRLSAKDKSQLKKVAKKSVYQNLGKKTFFNVQSYRSIEQDVKDDGADDDSYNLNDCFAKIPRLKR</sequence>
<name>G8ZNK7_TORDE</name>
<protein>
    <recommendedName>
        <fullName evidence="1">Rrn9 domain-containing protein</fullName>
    </recommendedName>
</protein>
<dbReference type="AlphaFoldDB" id="G8ZNK7"/>
<dbReference type="HOGENOM" id="CLU_061609_0_0_1"/>
<reference evidence="2 3" key="1">
    <citation type="journal article" date="2011" name="Proc. Natl. Acad. Sci. U.S.A.">
        <title>Evolutionary erosion of yeast sex chromosomes by mating-type switching accidents.</title>
        <authorList>
            <person name="Gordon J.L."/>
            <person name="Armisen D."/>
            <person name="Proux-Wera E."/>
            <person name="Oheigeartaigh S.S."/>
            <person name="Byrne K.P."/>
            <person name="Wolfe K.H."/>
        </authorList>
    </citation>
    <scope>NUCLEOTIDE SEQUENCE [LARGE SCALE GENOMIC DNA]</scope>
    <source>
        <strain evidence="3">ATCC 10662 / CBS 1146 / NBRC 0425 / NCYC 2629 / NRRL Y-866</strain>
    </source>
</reference>
<evidence type="ECO:0000313" key="2">
    <source>
        <dbReference type="EMBL" id="CCE90201.1"/>
    </source>
</evidence>
<dbReference type="GO" id="GO:0017025">
    <property type="term" value="F:TBP-class protein binding"/>
    <property type="evidence" value="ECO:0007669"/>
    <property type="project" value="EnsemblFungi"/>
</dbReference>
<dbReference type="Proteomes" id="UP000005627">
    <property type="component" value="Chromosome 2"/>
</dbReference>
<keyword evidence="3" id="KW-1185">Reference proteome</keyword>
<organism evidence="2 3">
    <name type="scientific">Torulaspora delbrueckii</name>
    <name type="common">Yeast</name>
    <name type="synonym">Candida colliculosa</name>
    <dbReference type="NCBI Taxonomy" id="4950"/>
    <lineage>
        <taxon>Eukaryota</taxon>
        <taxon>Fungi</taxon>
        <taxon>Dikarya</taxon>
        <taxon>Ascomycota</taxon>
        <taxon>Saccharomycotina</taxon>
        <taxon>Saccharomycetes</taxon>
        <taxon>Saccharomycetales</taxon>
        <taxon>Saccharomycetaceae</taxon>
        <taxon>Torulaspora</taxon>
    </lineage>
</organism>
<dbReference type="STRING" id="1076872.G8ZNK7"/>
<feature type="domain" description="Rrn9" evidence="1">
    <location>
        <begin position="32"/>
        <end position="97"/>
    </location>
</feature>
<dbReference type="eggNOG" id="ENOG502QRG3">
    <property type="taxonomic scope" value="Eukaryota"/>
</dbReference>
<dbReference type="EMBL" id="HE616743">
    <property type="protein sequence ID" value="CCE90201.1"/>
    <property type="molecule type" value="Genomic_DNA"/>
</dbReference>
<dbReference type="InterPro" id="IPR019622">
    <property type="entry name" value="Rrn9_dom"/>
</dbReference>
<dbReference type="GO" id="GO:0000500">
    <property type="term" value="C:RNA polymerase I upstream activating factor complex"/>
    <property type="evidence" value="ECO:0007669"/>
    <property type="project" value="EnsemblFungi"/>
</dbReference>